<dbReference type="AlphaFoldDB" id="A0A368MV88"/>
<evidence type="ECO:0000313" key="1">
    <source>
        <dbReference type="EMBL" id="RCU42112.1"/>
    </source>
</evidence>
<comment type="caution">
    <text evidence="1">The sequence shown here is derived from an EMBL/GenBank/DDBJ whole genome shotgun (WGS) entry which is preliminary data.</text>
</comment>
<proteinExistence type="predicted"/>
<reference evidence="1 2" key="1">
    <citation type="submission" date="2018-07" db="EMBL/GenBank/DDBJ databases">
        <title>Chryseobacterium lacus sp. nov., isolated from lake water.</title>
        <authorList>
            <person name="Li C.-M."/>
        </authorList>
    </citation>
    <scope>NUCLEOTIDE SEQUENCE [LARGE SCALE GENOMIC DNA]</scope>
    <source>
        <strain evidence="1 2">YLOS41</strain>
    </source>
</reference>
<accession>A0A368MV88</accession>
<evidence type="ECO:0000313" key="2">
    <source>
        <dbReference type="Proteomes" id="UP000252172"/>
    </source>
</evidence>
<dbReference type="RefSeq" id="WP_114304548.1">
    <property type="nucleotide sequence ID" value="NZ_QPIE01000010.1"/>
</dbReference>
<dbReference type="EMBL" id="QPIE01000010">
    <property type="protein sequence ID" value="RCU42112.1"/>
    <property type="molecule type" value="Genomic_DNA"/>
</dbReference>
<dbReference type="Proteomes" id="UP000252172">
    <property type="component" value="Unassembled WGS sequence"/>
</dbReference>
<protein>
    <submittedName>
        <fullName evidence="1">Uncharacterized protein</fullName>
    </submittedName>
</protein>
<name>A0A368MV88_9FLAO</name>
<organism evidence="1 2">
    <name type="scientific">Chryseobacterium lacus</name>
    <dbReference type="NCBI Taxonomy" id="2058346"/>
    <lineage>
        <taxon>Bacteria</taxon>
        <taxon>Pseudomonadati</taxon>
        <taxon>Bacteroidota</taxon>
        <taxon>Flavobacteriia</taxon>
        <taxon>Flavobacteriales</taxon>
        <taxon>Weeksellaceae</taxon>
        <taxon>Chryseobacterium group</taxon>
        <taxon>Chryseobacterium</taxon>
    </lineage>
</organism>
<gene>
    <name evidence="1" type="ORF">DQ356_10970</name>
</gene>
<sequence length="71" mass="8424">MRNMIDVNKRAFSLLIEQFLQLNKKDVEEGTRFISTNDEEKEWIKSAKINDFVYITPTLRIIQIQFEGTSQ</sequence>
<keyword evidence="2" id="KW-1185">Reference proteome</keyword>